<dbReference type="Proteomes" id="UP000054097">
    <property type="component" value="Unassembled WGS sequence"/>
</dbReference>
<dbReference type="PROSITE" id="PS50235">
    <property type="entry name" value="USP_3"/>
    <property type="match status" value="1"/>
</dbReference>
<comment type="similarity">
    <text evidence="2 7">Belongs to the peptidase C19 family.</text>
</comment>
<dbReference type="InterPro" id="IPR028889">
    <property type="entry name" value="USP"/>
</dbReference>
<dbReference type="InterPro" id="IPR001394">
    <property type="entry name" value="Peptidase_C19_UCH"/>
</dbReference>
<evidence type="ECO:0000313" key="11">
    <source>
        <dbReference type="Proteomes" id="UP000054097"/>
    </source>
</evidence>
<evidence type="ECO:0000256" key="1">
    <source>
        <dbReference type="ARBA" id="ARBA00000707"/>
    </source>
</evidence>
<dbReference type="EMBL" id="KN824288">
    <property type="protein sequence ID" value="KIM29559.1"/>
    <property type="molecule type" value="Genomic_DNA"/>
</dbReference>
<dbReference type="GO" id="GO:0005634">
    <property type="term" value="C:nucleus"/>
    <property type="evidence" value="ECO:0007669"/>
    <property type="project" value="TreeGrafter"/>
</dbReference>
<dbReference type="GO" id="GO:0016579">
    <property type="term" value="P:protein deubiquitination"/>
    <property type="evidence" value="ECO:0007669"/>
    <property type="project" value="InterPro"/>
</dbReference>
<feature type="compositionally biased region" description="Basic residues" evidence="8">
    <location>
        <begin position="666"/>
        <end position="682"/>
    </location>
</feature>
<sequence length="716" mass="78649">MPYIHDSEVDASNKGNLEDTVPSLLDSLSTSSPQKSGPALLAPFAPVIFVEAKDSSLTADLETSKYEPINVPTVGEPLVKLESEDQSNGNATHQDPVRAKDALPVSDDRMDSKAITPLDTYRLSQDWISPQASRMICGLENLGNSCFLNSTLQILMHTIPLVNILLSHHPRDTCPLLSAEGGFCFACSLKRLLLTMWSSKTSRPKEPTEIFDNIRKIAPSFRRGRQEDAHEFLRFSIDALQLGAQKGVKDVPDKIAETSWVYRLFGGKFRSRVHCTECNHNSDTFDTLLDLSVDVGRCDTLDDALKKFAAVEKLEGKNKYKCEKCNKPVNARKQITVHSAPQALCIQLKRFTPWGRKLTHQVEYPRKLDLDSVMSLGETSLPYQLYGIICHAGGTPNSGHYYAFVQNPGKGWSRMNDEESLPIDSPPLNHKTAYMLFYMREQASIESTIAKVTTMQNKSLGTPLSGQKRKREEGSALDEDLGERVQNYPGPSFVTKKPRLEPSSTPRVIPNVTGTEEKSKFSFARPKPSGLVTQPIIRPNVNTPLSPNKNLGLDYGSSDAEDGEAASSPPPLVQASQTDDAISPPSSPLPVSRQTSPEPPSHKPWQNKDSTKSSPRTPRDSPPSSSDLRKRTPWEPNGDTASNGLATKRASEDSLPPWATTPSKGGSRKTAHKKYGKHRSIVRHGNPYGSLGLPSGGSRPSSGVQMGPRKNKRPGI</sequence>
<dbReference type="GO" id="GO:0004843">
    <property type="term" value="F:cysteine-type deubiquitinase activity"/>
    <property type="evidence" value="ECO:0007669"/>
    <property type="project" value="UniProtKB-UniRule"/>
</dbReference>
<feature type="compositionally biased region" description="Low complexity" evidence="8">
    <location>
        <begin position="612"/>
        <end position="626"/>
    </location>
</feature>
<keyword evidence="3 7" id="KW-0645">Protease</keyword>
<organism evidence="10 11">
    <name type="scientific">Serendipita vermifera MAFF 305830</name>
    <dbReference type="NCBI Taxonomy" id="933852"/>
    <lineage>
        <taxon>Eukaryota</taxon>
        <taxon>Fungi</taxon>
        <taxon>Dikarya</taxon>
        <taxon>Basidiomycota</taxon>
        <taxon>Agaricomycotina</taxon>
        <taxon>Agaricomycetes</taxon>
        <taxon>Sebacinales</taxon>
        <taxon>Serendipitaceae</taxon>
        <taxon>Serendipita</taxon>
    </lineage>
</organism>
<evidence type="ECO:0000256" key="8">
    <source>
        <dbReference type="SAM" id="MobiDB-lite"/>
    </source>
</evidence>
<dbReference type="Pfam" id="PF00443">
    <property type="entry name" value="UCH"/>
    <property type="match status" value="1"/>
</dbReference>
<keyword evidence="11" id="KW-1185">Reference proteome</keyword>
<dbReference type="PROSITE" id="PS00973">
    <property type="entry name" value="USP_2"/>
    <property type="match status" value="1"/>
</dbReference>
<evidence type="ECO:0000256" key="5">
    <source>
        <dbReference type="ARBA" id="ARBA00022801"/>
    </source>
</evidence>
<reference evidence="10 11" key="1">
    <citation type="submission" date="2014-04" db="EMBL/GenBank/DDBJ databases">
        <authorList>
            <consortium name="DOE Joint Genome Institute"/>
            <person name="Kuo A."/>
            <person name="Zuccaro A."/>
            <person name="Kohler A."/>
            <person name="Nagy L.G."/>
            <person name="Floudas D."/>
            <person name="Copeland A."/>
            <person name="Barry K.W."/>
            <person name="Cichocki N."/>
            <person name="Veneault-Fourrey C."/>
            <person name="LaButti K."/>
            <person name="Lindquist E.A."/>
            <person name="Lipzen A."/>
            <person name="Lundell T."/>
            <person name="Morin E."/>
            <person name="Murat C."/>
            <person name="Sun H."/>
            <person name="Tunlid A."/>
            <person name="Henrissat B."/>
            <person name="Grigoriev I.V."/>
            <person name="Hibbett D.S."/>
            <person name="Martin F."/>
            <person name="Nordberg H.P."/>
            <person name="Cantor M.N."/>
            <person name="Hua S.X."/>
        </authorList>
    </citation>
    <scope>NUCLEOTIDE SEQUENCE [LARGE SCALE GENOMIC DNA]</scope>
    <source>
        <strain evidence="10 11">MAFF 305830</strain>
    </source>
</reference>
<dbReference type="InterPro" id="IPR050164">
    <property type="entry name" value="Peptidase_C19"/>
</dbReference>
<evidence type="ECO:0000256" key="4">
    <source>
        <dbReference type="ARBA" id="ARBA00022786"/>
    </source>
</evidence>
<feature type="region of interest" description="Disordered" evidence="8">
    <location>
        <begin position="84"/>
        <end position="103"/>
    </location>
</feature>
<comment type="catalytic activity">
    <reaction evidence="1 7">
        <text>Thiol-dependent hydrolysis of ester, thioester, amide, peptide and isopeptide bonds formed by the C-terminal Gly of ubiquitin (a 76-residue protein attached to proteins as an intracellular targeting signal).</text>
        <dbReference type="EC" id="3.4.19.12"/>
    </reaction>
</comment>
<dbReference type="AlphaFoldDB" id="A0A0C3BBT9"/>
<dbReference type="OrthoDB" id="420187at2759"/>
<dbReference type="GO" id="GO:0005829">
    <property type="term" value="C:cytosol"/>
    <property type="evidence" value="ECO:0007669"/>
    <property type="project" value="TreeGrafter"/>
</dbReference>
<dbReference type="SUPFAM" id="SSF54001">
    <property type="entry name" value="Cysteine proteinases"/>
    <property type="match status" value="1"/>
</dbReference>
<feature type="compositionally biased region" description="Polar residues" evidence="8">
    <location>
        <begin position="540"/>
        <end position="549"/>
    </location>
</feature>
<protein>
    <recommendedName>
        <fullName evidence="7">Ubiquitin carboxyl-terminal hydrolase</fullName>
        <ecNumber evidence="7">3.4.19.12</ecNumber>
    </recommendedName>
</protein>
<dbReference type="InterPro" id="IPR018200">
    <property type="entry name" value="USP_CS"/>
</dbReference>
<gene>
    <name evidence="10" type="ORF">M408DRAFT_328801</name>
</gene>
<keyword evidence="6 7" id="KW-0788">Thiol protease</keyword>
<proteinExistence type="inferred from homology"/>
<dbReference type="PANTHER" id="PTHR24006:SF758">
    <property type="entry name" value="UBIQUITIN CARBOXYL-TERMINAL HYDROLASE 36"/>
    <property type="match status" value="1"/>
</dbReference>
<evidence type="ECO:0000256" key="6">
    <source>
        <dbReference type="ARBA" id="ARBA00022807"/>
    </source>
</evidence>
<dbReference type="Gene3D" id="3.90.70.10">
    <property type="entry name" value="Cysteine proteinases"/>
    <property type="match status" value="1"/>
</dbReference>
<dbReference type="GO" id="GO:0006508">
    <property type="term" value="P:proteolysis"/>
    <property type="evidence" value="ECO:0007669"/>
    <property type="project" value="UniProtKB-KW"/>
</dbReference>
<dbReference type="PANTHER" id="PTHR24006">
    <property type="entry name" value="UBIQUITIN CARBOXYL-TERMINAL HYDROLASE"/>
    <property type="match status" value="1"/>
</dbReference>
<dbReference type="FunFam" id="3.90.70.10:FF:000119">
    <property type="entry name" value="Ubiquitin specific peptidase 36"/>
    <property type="match status" value="1"/>
</dbReference>
<accession>A0A0C3BBT9</accession>
<keyword evidence="5 7" id="KW-0378">Hydrolase</keyword>
<evidence type="ECO:0000256" key="2">
    <source>
        <dbReference type="ARBA" id="ARBA00009085"/>
    </source>
</evidence>
<dbReference type="InterPro" id="IPR038765">
    <property type="entry name" value="Papain-like_cys_pep_sf"/>
</dbReference>
<reference evidence="11" key="2">
    <citation type="submission" date="2015-01" db="EMBL/GenBank/DDBJ databases">
        <title>Evolutionary Origins and Diversification of the Mycorrhizal Mutualists.</title>
        <authorList>
            <consortium name="DOE Joint Genome Institute"/>
            <consortium name="Mycorrhizal Genomics Consortium"/>
            <person name="Kohler A."/>
            <person name="Kuo A."/>
            <person name="Nagy L.G."/>
            <person name="Floudas D."/>
            <person name="Copeland A."/>
            <person name="Barry K.W."/>
            <person name="Cichocki N."/>
            <person name="Veneault-Fourrey C."/>
            <person name="LaButti K."/>
            <person name="Lindquist E.A."/>
            <person name="Lipzen A."/>
            <person name="Lundell T."/>
            <person name="Morin E."/>
            <person name="Murat C."/>
            <person name="Riley R."/>
            <person name="Ohm R."/>
            <person name="Sun H."/>
            <person name="Tunlid A."/>
            <person name="Henrissat B."/>
            <person name="Grigoriev I.V."/>
            <person name="Hibbett D.S."/>
            <person name="Martin F."/>
        </authorList>
    </citation>
    <scope>NUCLEOTIDE SEQUENCE [LARGE SCALE GENOMIC DNA]</scope>
    <source>
        <strain evidence="11">MAFF 305830</strain>
    </source>
</reference>
<feature type="domain" description="USP" evidence="9">
    <location>
        <begin position="137"/>
        <end position="441"/>
    </location>
</feature>
<feature type="compositionally biased region" description="Low complexity" evidence="8">
    <location>
        <begin position="689"/>
        <end position="703"/>
    </location>
</feature>
<evidence type="ECO:0000259" key="9">
    <source>
        <dbReference type="PROSITE" id="PS50235"/>
    </source>
</evidence>
<dbReference type="PROSITE" id="PS00972">
    <property type="entry name" value="USP_1"/>
    <property type="match status" value="1"/>
</dbReference>
<evidence type="ECO:0000256" key="3">
    <source>
        <dbReference type="ARBA" id="ARBA00022670"/>
    </source>
</evidence>
<dbReference type="HOGENOM" id="CLU_008279_10_4_1"/>
<evidence type="ECO:0000256" key="7">
    <source>
        <dbReference type="RuleBase" id="RU366025"/>
    </source>
</evidence>
<keyword evidence="4 7" id="KW-0833">Ubl conjugation pathway</keyword>
<feature type="region of interest" description="Disordered" evidence="8">
    <location>
        <begin position="458"/>
        <end position="716"/>
    </location>
</feature>
<evidence type="ECO:0000313" key="10">
    <source>
        <dbReference type="EMBL" id="KIM29559.1"/>
    </source>
</evidence>
<name>A0A0C3BBT9_SERVB</name>
<dbReference type="EC" id="3.4.19.12" evidence="7"/>
<dbReference type="STRING" id="933852.A0A0C3BBT9"/>